<proteinExistence type="predicted"/>
<dbReference type="Proteomes" id="UP000282597">
    <property type="component" value="Chromosome"/>
</dbReference>
<evidence type="ECO:0000313" key="4">
    <source>
        <dbReference type="Proteomes" id="UP000282597"/>
    </source>
</evidence>
<evidence type="ECO:0000313" key="3">
    <source>
        <dbReference type="EMBL" id="BBE08519.1"/>
    </source>
</evidence>
<dbReference type="EMBL" id="AP018150">
    <property type="protein sequence ID" value="BBE08519.1"/>
    <property type="molecule type" value="Genomic_DNA"/>
</dbReference>
<dbReference type="InterPro" id="IPR013429">
    <property type="entry name" value="Regulatory_FmdB_Zinc_ribbon"/>
</dbReference>
<name>A0A2Z6ESY4_9BURK</name>
<dbReference type="PANTHER" id="PTHR34404">
    <property type="entry name" value="REGULATORY PROTEIN, FMDB FAMILY"/>
    <property type="match status" value="1"/>
</dbReference>
<feature type="compositionally biased region" description="Polar residues" evidence="1">
    <location>
        <begin position="60"/>
        <end position="74"/>
    </location>
</feature>
<dbReference type="AlphaFoldDB" id="A0A2Z6ESY4"/>
<dbReference type="SMART" id="SM00834">
    <property type="entry name" value="CxxC_CXXC_SSSS"/>
    <property type="match status" value="1"/>
</dbReference>
<gene>
    <name evidence="3" type="ORF">MCB1EB_0358</name>
</gene>
<feature type="domain" description="Putative regulatory protein FmdB zinc ribbon" evidence="2">
    <location>
        <begin position="1"/>
        <end position="42"/>
    </location>
</feature>
<keyword evidence="4" id="KW-1185">Reference proteome</keyword>
<evidence type="ECO:0000259" key="2">
    <source>
        <dbReference type="SMART" id="SM00834"/>
    </source>
</evidence>
<sequence length="112" mass="11626">MPIYAYLCESCHQPHEALQKLTDLPLTECPACGQATLRKQLTAAGFQLKGSGWYATDFRNSNKTSEAKPSSGSNEVVKAAGDAAESAAKPAAESATIAGQTTQRAPAAADPS</sequence>
<evidence type="ECO:0000256" key="1">
    <source>
        <dbReference type="SAM" id="MobiDB-lite"/>
    </source>
</evidence>
<dbReference type="NCBIfam" id="TIGR02605">
    <property type="entry name" value="CxxC_CxxC_SSSS"/>
    <property type="match status" value="1"/>
</dbReference>
<accession>A0A2Z6ESY4</accession>
<organism evidence="3 4">
    <name type="scientific">Mycoavidus cysteinexigens</name>
    <dbReference type="NCBI Taxonomy" id="1553431"/>
    <lineage>
        <taxon>Bacteria</taxon>
        <taxon>Pseudomonadati</taxon>
        <taxon>Pseudomonadota</taxon>
        <taxon>Betaproteobacteria</taxon>
        <taxon>Burkholderiales</taxon>
        <taxon>Burkholderiaceae</taxon>
        <taxon>Mycoavidus</taxon>
    </lineage>
</organism>
<protein>
    <submittedName>
        <fullName evidence="3">FmdB family regulatory protein</fullName>
    </submittedName>
</protein>
<reference evidence="3 4" key="1">
    <citation type="journal article" date="2018" name="Microbes Environ.">
        <title>Comparative Genomic Insights into Endofungal Lifestyles of Two Bacterial Endosymbionts, Mycoavidus cysteinexigens and Burkholderia rhizoxinica.</title>
        <authorList>
            <person name="Sharmin D."/>
            <person name="Guo Y."/>
            <person name="Nishizawa T."/>
            <person name="Ohshima S."/>
            <person name="Sato Y."/>
            <person name="Takashima Y."/>
            <person name="Narisawa K."/>
            <person name="Ohta H."/>
        </authorList>
    </citation>
    <scope>NUCLEOTIDE SEQUENCE [LARGE SCALE GENOMIC DNA]</scope>
    <source>
        <strain evidence="3 4">B1-EB</strain>
    </source>
</reference>
<dbReference type="Pfam" id="PF09723">
    <property type="entry name" value="Zn_ribbon_8"/>
    <property type="match status" value="1"/>
</dbReference>
<feature type="compositionally biased region" description="Low complexity" evidence="1">
    <location>
        <begin position="79"/>
        <end position="98"/>
    </location>
</feature>
<dbReference type="RefSeq" id="WP_026921143.1">
    <property type="nucleotide sequence ID" value="NZ_AP018150.1"/>
</dbReference>
<dbReference type="PANTHER" id="PTHR34404:SF2">
    <property type="entry name" value="CONSERVED SERINE RICH PROTEIN"/>
    <property type="match status" value="1"/>
</dbReference>
<dbReference type="KEGG" id="mcys:MCB1EB_0358"/>
<feature type="region of interest" description="Disordered" evidence="1">
    <location>
        <begin position="60"/>
        <end position="112"/>
    </location>
</feature>